<dbReference type="Proteomes" id="UP000826212">
    <property type="component" value="Chromosome"/>
</dbReference>
<name>A0AC61NE65_9BACT</name>
<protein>
    <submittedName>
        <fullName evidence="1">Uncharacterized protein</fullName>
    </submittedName>
</protein>
<evidence type="ECO:0000313" key="1">
    <source>
        <dbReference type="EMBL" id="QZE13829.1"/>
    </source>
</evidence>
<keyword evidence="2" id="KW-1185">Reference proteome</keyword>
<gene>
    <name evidence="1" type="ORF">K4L44_14965</name>
</gene>
<sequence length="108" mass="13079">MTQKNNDQNDSNYWELLSKYIYEGIHVDAIPQKHKHHLYPQFTKHKEGFEQLCTEFREDQDMGKKAWRNIEEELLTSGKRRSKKITIFCIVCLFWSILIVFVLYLLLR</sequence>
<evidence type="ECO:0000313" key="2">
    <source>
        <dbReference type="Proteomes" id="UP000826212"/>
    </source>
</evidence>
<accession>A0AC61NE65</accession>
<dbReference type="EMBL" id="CP081303">
    <property type="protein sequence ID" value="QZE13829.1"/>
    <property type="molecule type" value="Genomic_DNA"/>
</dbReference>
<reference evidence="1" key="1">
    <citation type="submission" date="2021-08" db="EMBL/GenBank/DDBJ databases">
        <title>Novel anaerobic bacterium isolated from sea squirt in East Sea, Republic of Korea.</title>
        <authorList>
            <person name="Nguyen T.H."/>
            <person name="Li Z."/>
            <person name="Lee Y.-J."/>
            <person name="Ko J."/>
            <person name="Kim S.-G."/>
        </authorList>
    </citation>
    <scope>NUCLEOTIDE SEQUENCE</scope>
    <source>
        <strain evidence="1">KCTC 25031</strain>
    </source>
</reference>
<organism evidence="1 2">
    <name type="scientific">Halosquirtibacter laminarini</name>
    <dbReference type="NCBI Taxonomy" id="3374600"/>
    <lineage>
        <taxon>Bacteria</taxon>
        <taxon>Pseudomonadati</taxon>
        <taxon>Bacteroidota</taxon>
        <taxon>Bacteroidia</taxon>
        <taxon>Marinilabiliales</taxon>
        <taxon>Prolixibacteraceae</taxon>
        <taxon>Halosquirtibacter</taxon>
    </lineage>
</organism>
<proteinExistence type="predicted"/>